<dbReference type="RefSeq" id="WP_282024607.1">
    <property type="nucleotide sequence ID" value="NZ_CAMXCH010000004.1"/>
</dbReference>
<keyword evidence="1" id="KW-0812">Transmembrane</keyword>
<sequence>MNIKDNLQYKIYKVIIDECCDKGDTFYPNMIINSGKNSVSGEDADFLIFYSADVINLPREYIVNRFPYGKYFEKEDNPLLILLIPIFIIYYVTLSIYRQAKNSILRLLKRPTVKYTVNGKPPLTALQFADIMIDIWEQYQKENKK</sequence>
<dbReference type="EMBL" id="CAMXCH010000004">
    <property type="protein sequence ID" value="CAI3955663.1"/>
    <property type="molecule type" value="Genomic_DNA"/>
</dbReference>
<evidence type="ECO:0000313" key="3">
    <source>
        <dbReference type="Proteomes" id="UP001154272"/>
    </source>
</evidence>
<comment type="caution">
    <text evidence="2">The sequence shown here is derived from an EMBL/GenBank/DDBJ whole genome shotgun (WGS) entry which is preliminary data.</text>
</comment>
<accession>A0ABM9HTJ3</accession>
<keyword evidence="1" id="KW-1133">Transmembrane helix</keyword>
<organism evidence="2 3">
    <name type="scientific">Commensalibacter papalotli</name>
    <name type="common">ex Botero et al. 2024</name>
    <dbReference type="NCBI Taxonomy" id="2972766"/>
    <lineage>
        <taxon>Bacteria</taxon>
        <taxon>Pseudomonadati</taxon>
        <taxon>Pseudomonadota</taxon>
        <taxon>Alphaproteobacteria</taxon>
        <taxon>Acetobacterales</taxon>
        <taxon>Acetobacteraceae</taxon>
    </lineage>
</organism>
<feature type="transmembrane region" description="Helical" evidence="1">
    <location>
        <begin position="79"/>
        <end position="97"/>
    </location>
</feature>
<dbReference type="Proteomes" id="UP001154272">
    <property type="component" value="Unassembled WGS sequence"/>
</dbReference>
<evidence type="ECO:0000313" key="2">
    <source>
        <dbReference type="EMBL" id="CAI3955663.1"/>
    </source>
</evidence>
<proteinExistence type="predicted"/>
<gene>
    <name evidence="2" type="ORF">R83534S58_LOCUS1989</name>
</gene>
<reference evidence="2" key="1">
    <citation type="submission" date="2022-10" db="EMBL/GenBank/DDBJ databases">
        <authorList>
            <person name="Botero Cardona J."/>
        </authorList>
    </citation>
    <scope>NUCLEOTIDE SEQUENCE</scope>
    <source>
        <strain evidence="2">R-83534</strain>
    </source>
</reference>
<keyword evidence="3" id="KW-1185">Reference proteome</keyword>
<keyword evidence="1" id="KW-0472">Membrane</keyword>
<name>A0ABM9HTJ3_9PROT</name>
<protein>
    <submittedName>
        <fullName evidence="2">Uncharacterized protein</fullName>
    </submittedName>
</protein>
<evidence type="ECO:0000256" key="1">
    <source>
        <dbReference type="SAM" id="Phobius"/>
    </source>
</evidence>